<evidence type="ECO:0000256" key="1">
    <source>
        <dbReference type="ARBA" id="ARBA00004141"/>
    </source>
</evidence>
<comment type="subcellular location">
    <subcellularLocation>
        <location evidence="1">Membrane</location>
        <topology evidence="1">Multi-pass membrane protein</topology>
    </subcellularLocation>
</comment>
<evidence type="ECO:0000313" key="6">
    <source>
        <dbReference type="EMBL" id="TMQ90787.1"/>
    </source>
</evidence>
<name>A0A5C4J2V2_9ACTN</name>
<dbReference type="InterPro" id="IPR023271">
    <property type="entry name" value="Aquaporin-like"/>
</dbReference>
<dbReference type="OrthoDB" id="3697516at2"/>
<sequence length="153" mass="16143">MHDTSFEGAQSGSGAGTAGIRDQTVKGGTAVTLLRAVAVLSLLGTLLQGLTAGMFLNGDVNSIDPHQINAFVVEFLVIFQLVLAILVWRRNRWLKWPLPWAIAILVFTLAQAALGVKGSVAAHVTLGVTLSAMEMAMVLRSFQLRVAGSTTAA</sequence>
<protein>
    <submittedName>
        <fullName evidence="6">Uncharacterized protein</fullName>
    </submittedName>
</protein>
<keyword evidence="2 5" id="KW-0812">Transmembrane</keyword>
<dbReference type="RefSeq" id="WP_138649298.1">
    <property type="nucleotide sequence ID" value="NZ_VCKW01000261.1"/>
</dbReference>
<evidence type="ECO:0000256" key="3">
    <source>
        <dbReference type="ARBA" id="ARBA00022989"/>
    </source>
</evidence>
<feature type="transmembrane region" description="Helical" evidence="5">
    <location>
        <begin position="68"/>
        <end position="89"/>
    </location>
</feature>
<reference evidence="6 7" key="1">
    <citation type="submission" date="2019-05" db="EMBL/GenBank/DDBJ databases">
        <title>Draft genome sequence of Actinomadura sp. 14C53.</title>
        <authorList>
            <person name="Saricaoglu S."/>
            <person name="Isik K."/>
        </authorList>
    </citation>
    <scope>NUCLEOTIDE SEQUENCE [LARGE SCALE GENOMIC DNA]</scope>
    <source>
        <strain evidence="6 7">14C53</strain>
    </source>
</reference>
<feature type="transmembrane region" description="Helical" evidence="5">
    <location>
        <begin position="96"/>
        <end position="114"/>
    </location>
</feature>
<dbReference type="EMBL" id="VCKW01000261">
    <property type="protein sequence ID" value="TMQ90787.1"/>
    <property type="molecule type" value="Genomic_DNA"/>
</dbReference>
<comment type="caution">
    <text evidence="6">The sequence shown here is derived from an EMBL/GenBank/DDBJ whole genome shotgun (WGS) entry which is preliminary data.</text>
</comment>
<evidence type="ECO:0000256" key="5">
    <source>
        <dbReference type="SAM" id="Phobius"/>
    </source>
</evidence>
<dbReference type="SUPFAM" id="SSF81338">
    <property type="entry name" value="Aquaporin-like"/>
    <property type="match status" value="1"/>
</dbReference>
<evidence type="ECO:0000313" key="7">
    <source>
        <dbReference type="Proteomes" id="UP000309174"/>
    </source>
</evidence>
<feature type="transmembrane region" description="Helical" evidence="5">
    <location>
        <begin position="120"/>
        <end position="139"/>
    </location>
</feature>
<dbReference type="Proteomes" id="UP000309174">
    <property type="component" value="Unassembled WGS sequence"/>
</dbReference>
<keyword evidence="7" id="KW-1185">Reference proteome</keyword>
<keyword evidence="3 5" id="KW-1133">Transmembrane helix</keyword>
<gene>
    <name evidence="6" type="ORF">ETD83_33925</name>
</gene>
<evidence type="ECO:0000256" key="2">
    <source>
        <dbReference type="ARBA" id="ARBA00022692"/>
    </source>
</evidence>
<accession>A0A5C4J2V2</accession>
<dbReference type="GO" id="GO:0016020">
    <property type="term" value="C:membrane"/>
    <property type="evidence" value="ECO:0007669"/>
    <property type="project" value="UniProtKB-SubCell"/>
</dbReference>
<evidence type="ECO:0000256" key="4">
    <source>
        <dbReference type="ARBA" id="ARBA00023136"/>
    </source>
</evidence>
<organism evidence="6 7">
    <name type="scientific">Actinomadura soli</name>
    <dbReference type="NCBI Taxonomy" id="2508997"/>
    <lineage>
        <taxon>Bacteria</taxon>
        <taxon>Bacillati</taxon>
        <taxon>Actinomycetota</taxon>
        <taxon>Actinomycetes</taxon>
        <taxon>Streptosporangiales</taxon>
        <taxon>Thermomonosporaceae</taxon>
        <taxon>Actinomadura</taxon>
    </lineage>
</organism>
<feature type="transmembrane region" description="Helical" evidence="5">
    <location>
        <begin position="33"/>
        <end position="56"/>
    </location>
</feature>
<keyword evidence="4 5" id="KW-0472">Membrane</keyword>
<proteinExistence type="predicted"/>
<dbReference type="AlphaFoldDB" id="A0A5C4J2V2"/>